<dbReference type="AlphaFoldDB" id="A0A4R5VEG1"/>
<evidence type="ECO:0000259" key="2">
    <source>
        <dbReference type="Pfam" id="PF13439"/>
    </source>
</evidence>
<dbReference type="InterPro" id="IPR001296">
    <property type="entry name" value="Glyco_trans_1"/>
</dbReference>
<dbReference type="Pfam" id="PF13439">
    <property type="entry name" value="Glyco_transf_4"/>
    <property type="match status" value="1"/>
</dbReference>
<dbReference type="InterPro" id="IPR050194">
    <property type="entry name" value="Glycosyltransferase_grp1"/>
</dbReference>
<dbReference type="RefSeq" id="WP_133389453.1">
    <property type="nucleotide sequence ID" value="NZ_SMUW01000017.1"/>
</dbReference>
<dbReference type="Gene3D" id="3.40.50.2000">
    <property type="entry name" value="Glycogen Phosphorylase B"/>
    <property type="match status" value="2"/>
</dbReference>
<dbReference type="GO" id="GO:0016758">
    <property type="term" value="F:hexosyltransferase activity"/>
    <property type="evidence" value="ECO:0007669"/>
    <property type="project" value="TreeGrafter"/>
</dbReference>
<feature type="domain" description="Glycosyl transferase family 1" evidence="1">
    <location>
        <begin position="186"/>
        <end position="335"/>
    </location>
</feature>
<gene>
    <name evidence="3" type="ORF">E1898_00755</name>
</gene>
<organism evidence="3 4">
    <name type="scientific">Algoriphagus formosus</name>
    <dbReference type="NCBI Taxonomy" id="2007308"/>
    <lineage>
        <taxon>Bacteria</taxon>
        <taxon>Pseudomonadati</taxon>
        <taxon>Bacteroidota</taxon>
        <taxon>Cytophagia</taxon>
        <taxon>Cytophagales</taxon>
        <taxon>Cyclobacteriaceae</taxon>
        <taxon>Algoriphagus</taxon>
    </lineage>
</organism>
<evidence type="ECO:0000313" key="4">
    <source>
        <dbReference type="Proteomes" id="UP000295438"/>
    </source>
</evidence>
<evidence type="ECO:0000313" key="3">
    <source>
        <dbReference type="EMBL" id="TDK50741.1"/>
    </source>
</evidence>
<accession>A0A4R5VEG1</accession>
<dbReference type="EMBL" id="SMUW01000017">
    <property type="protein sequence ID" value="TDK50741.1"/>
    <property type="molecule type" value="Genomic_DNA"/>
</dbReference>
<dbReference type="Proteomes" id="UP000295438">
    <property type="component" value="Unassembled WGS sequence"/>
</dbReference>
<keyword evidence="3" id="KW-0808">Transferase</keyword>
<dbReference type="Pfam" id="PF00534">
    <property type="entry name" value="Glycos_transf_1"/>
    <property type="match status" value="1"/>
</dbReference>
<reference evidence="3 4" key="1">
    <citation type="submission" date="2019-03" db="EMBL/GenBank/DDBJ databases">
        <title>Algoriphagus aquimaris sp. nov., isolated form marine sediment in Pohang, Korea.</title>
        <authorList>
            <person name="Kim J."/>
            <person name="Yoon S.-H."/>
            <person name="Lee S.-S."/>
        </authorList>
    </citation>
    <scope>NUCLEOTIDE SEQUENCE [LARGE SCALE GENOMIC DNA]</scope>
    <source>
        <strain evidence="3 4">F21</strain>
    </source>
</reference>
<name>A0A4R5VEG1_9BACT</name>
<dbReference type="PANTHER" id="PTHR45947">
    <property type="entry name" value="SULFOQUINOVOSYL TRANSFERASE SQD2"/>
    <property type="match status" value="1"/>
</dbReference>
<dbReference type="CDD" id="cd03801">
    <property type="entry name" value="GT4_PimA-like"/>
    <property type="match status" value="1"/>
</dbReference>
<proteinExistence type="predicted"/>
<comment type="caution">
    <text evidence="3">The sequence shown here is derived from an EMBL/GenBank/DDBJ whole genome shotgun (WGS) entry which is preliminary data.</text>
</comment>
<evidence type="ECO:0000259" key="1">
    <source>
        <dbReference type="Pfam" id="PF00534"/>
    </source>
</evidence>
<dbReference type="PANTHER" id="PTHR45947:SF3">
    <property type="entry name" value="SULFOQUINOVOSYL TRANSFERASE SQD2"/>
    <property type="match status" value="1"/>
</dbReference>
<dbReference type="SUPFAM" id="SSF53756">
    <property type="entry name" value="UDP-Glycosyltransferase/glycogen phosphorylase"/>
    <property type="match status" value="1"/>
</dbReference>
<protein>
    <submittedName>
        <fullName evidence="3">Glycosyltransferase</fullName>
    </submittedName>
</protein>
<dbReference type="InterPro" id="IPR028098">
    <property type="entry name" value="Glyco_trans_4-like_N"/>
</dbReference>
<feature type="domain" description="Glycosyltransferase subfamily 4-like N-terminal" evidence="2">
    <location>
        <begin position="22"/>
        <end position="177"/>
    </location>
</feature>
<sequence length="381" mass="43973">MKTVLIAHNYEQTSFAAMSYFLANHLCNQGYRVVFISKRPYLNQSEKRKIGKGELILCSWPNNFRSTSWSDFVFFYKLSKKYKPEVVIGHHNGTITSVITSKLIFGKNVLTADYHHVCTESYLLDNLGPDWRVKFFLFRKKILYNFFCDMVICPSTKAIEDVTNKFKHKNPVLIYNPLPDRLTTNQSPGIEGNITIGYLGRLIPCKNIIWLIEQFLVYESYNPQTKIKLKIAGEGFLKEELQEKIKKSNRIIYLGEISYEEVDEFIQSAHFTITPSLADNAPTVVTESLMLSTPPILSHRVGTANLFSNMGNAFLFSPSDSEGLFQVFRKLETISNIEYKSLCSEARNLYLKHFTMDKYFRHVNSIILDEKFKNDKSHVSP</sequence>
<keyword evidence="4" id="KW-1185">Reference proteome</keyword>